<organism evidence="1 2">
    <name type="scientific">Aristolochia fimbriata</name>
    <name type="common">White veined hardy Dutchman's pipe vine</name>
    <dbReference type="NCBI Taxonomy" id="158543"/>
    <lineage>
        <taxon>Eukaryota</taxon>
        <taxon>Viridiplantae</taxon>
        <taxon>Streptophyta</taxon>
        <taxon>Embryophyta</taxon>
        <taxon>Tracheophyta</taxon>
        <taxon>Spermatophyta</taxon>
        <taxon>Magnoliopsida</taxon>
        <taxon>Magnoliidae</taxon>
        <taxon>Piperales</taxon>
        <taxon>Aristolochiaceae</taxon>
        <taxon>Aristolochia</taxon>
    </lineage>
</organism>
<evidence type="ECO:0008006" key="3">
    <source>
        <dbReference type="Google" id="ProtNLM"/>
    </source>
</evidence>
<dbReference type="InterPro" id="IPR052147">
    <property type="entry name" value="PP2-like/Lectin"/>
</dbReference>
<dbReference type="InterPro" id="IPR025886">
    <property type="entry name" value="PP2-like"/>
</dbReference>
<gene>
    <name evidence="1" type="ORF">H6P81_019673</name>
</gene>
<dbReference type="Pfam" id="PF14299">
    <property type="entry name" value="PP2"/>
    <property type="match status" value="1"/>
</dbReference>
<evidence type="ECO:0000313" key="2">
    <source>
        <dbReference type="Proteomes" id="UP000825729"/>
    </source>
</evidence>
<proteinExistence type="predicted"/>
<sequence length="224" mass="25528">MAQAGYAKAQAERESANLFMICSNQLAVRKKAGINISNLQQYSIIMSWEASHQIGVIDEKSVVSRKMKNGKNLLTLSPKALTIIWGGTGSNDRYWRKNPDGAVELMGTTWLEVKCSLPVSKLSPNTHYQLSFTLKFDIEKAQGWNARPVIFCLRLPEKKTVYKRVDLSKALIRNEWTDVPDQGLEFSIKETNEDAKLEFAMYEIENDQWKRGLMIKEVKIKPKA</sequence>
<dbReference type="PANTHER" id="PTHR48478">
    <property type="entry name" value="LECTIN-LIKE"/>
    <property type="match status" value="1"/>
</dbReference>
<dbReference type="Proteomes" id="UP000825729">
    <property type="component" value="Unassembled WGS sequence"/>
</dbReference>
<dbReference type="AlphaFoldDB" id="A0AAV7DSG5"/>
<reference evidence="1 2" key="1">
    <citation type="submission" date="2021-07" db="EMBL/GenBank/DDBJ databases">
        <title>The Aristolochia fimbriata genome: insights into angiosperm evolution, floral development and chemical biosynthesis.</title>
        <authorList>
            <person name="Jiao Y."/>
        </authorList>
    </citation>
    <scope>NUCLEOTIDE SEQUENCE [LARGE SCALE GENOMIC DNA]</scope>
    <source>
        <strain evidence="1">IBCAS-2021</strain>
        <tissue evidence="1">Leaf</tissue>
    </source>
</reference>
<evidence type="ECO:0000313" key="1">
    <source>
        <dbReference type="EMBL" id="KAG9439508.1"/>
    </source>
</evidence>
<dbReference type="GO" id="GO:0030246">
    <property type="term" value="F:carbohydrate binding"/>
    <property type="evidence" value="ECO:0007669"/>
    <property type="project" value="InterPro"/>
</dbReference>
<keyword evidence="2" id="KW-1185">Reference proteome</keyword>
<name>A0AAV7DSG5_ARIFI</name>
<accession>A0AAV7DSG5</accession>
<dbReference type="PANTHER" id="PTHR48478:SF1">
    <property type="entry name" value="LECTIN-LIKE"/>
    <property type="match status" value="1"/>
</dbReference>
<dbReference type="EMBL" id="JAINDJ010000008">
    <property type="protein sequence ID" value="KAG9439508.1"/>
    <property type="molecule type" value="Genomic_DNA"/>
</dbReference>
<protein>
    <recommendedName>
        <fullName evidence="3">Phloem protein 2</fullName>
    </recommendedName>
</protein>
<comment type="caution">
    <text evidence="1">The sequence shown here is derived from an EMBL/GenBank/DDBJ whole genome shotgun (WGS) entry which is preliminary data.</text>
</comment>